<dbReference type="Pfam" id="PF05193">
    <property type="entry name" value="Peptidase_M16_C"/>
    <property type="match status" value="2"/>
</dbReference>
<feature type="domain" description="Peptidase M16 C-terminal" evidence="9">
    <location>
        <begin position="203"/>
        <end position="387"/>
    </location>
</feature>
<dbReference type="GO" id="GO:0046872">
    <property type="term" value="F:metal ion binding"/>
    <property type="evidence" value="ECO:0007669"/>
    <property type="project" value="UniProtKB-KW"/>
</dbReference>
<feature type="domain" description="Peptidase M16 N-terminal" evidence="8">
    <location>
        <begin position="48"/>
        <end position="166"/>
    </location>
</feature>
<reference evidence="10" key="1">
    <citation type="submission" date="2021-01" db="EMBL/GenBank/DDBJ databases">
        <authorList>
            <person name="Corre E."/>
            <person name="Pelletier E."/>
            <person name="Niang G."/>
            <person name="Scheremetjew M."/>
            <person name="Finn R."/>
            <person name="Kale V."/>
            <person name="Holt S."/>
            <person name="Cochrane G."/>
            <person name="Meng A."/>
            <person name="Brown T."/>
            <person name="Cohen L."/>
        </authorList>
    </citation>
    <scope>NUCLEOTIDE SEQUENCE</scope>
    <source>
        <strain evidence="10">PLY429</strain>
    </source>
</reference>
<feature type="domain" description="Peptidase M16 C-terminal" evidence="9">
    <location>
        <begin position="699"/>
        <end position="871"/>
    </location>
</feature>
<accession>A0A7S1T4A9</accession>
<dbReference type="InterPro" id="IPR007863">
    <property type="entry name" value="Peptidase_M16_C"/>
</dbReference>
<dbReference type="SUPFAM" id="SSF63411">
    <property type="entry name" value="LuxS/MPP-like metallohydrolase"/>
    <property type="match status" value="3"/>
</dbReference>
<protein>
    <submittedName>
        <fullName evidence="10">Uncharacterized protein</fullName>
    </submittedName>
</protein>
<dbReference type="PROSITE" id="PS00143">
    <property type="entry name" value="INSULINASE"/>
    <property type="match status" value="1"/>
</dbReference>
<keyword evidence="5" id="KW-0862">Zinc</keyword>
<gene>
    <name evidence="10" type="ORF">TCHU04912_LOCUS19687</name>
</gene>
<dbReference type="Gene3D" id="3.30.830.10">
    <property type="entry name" value="Metalloenzyme, LuxS/M16 peptidase-like"/>
    <property type="match status" value="4"/>
</dbReference>
<dbReference type="InterPro" id="IPR001431">
    <property type="entry name" value="Pept_M16_Zn_BS"/>
</dbReference>
<keyword evidence="3" id="KW-0479">Metal-binding</keyword>
<evidence type="ECO:0000256" key="4">
    <source>
        <dbReference type="ARBA" id="ARBA00022801"/>
    </source>
</evidence>
<sequence>MAAAFRALPDVDLSGDIWTSPVALGPEDGSLRHGSFSNGMTYYVRSCKKPAARAALSLAVRVGSVLEEEEERGVAHIVEHLAFNATDNYSNHDIVRFLESIGAEFGACQNAYTSCDETVYELMVPTDDLSLLAKAFRVMGEFATKIRCAPEDLEKERGAVMEEWRMGNDSSGRAAQAHWKCILNGSKYSERLPIGLESVIQGVSAEVVKGFYERWYRPSNMALVVAGDFQDPDEIVELMRSHVEACTPRSPTPAIPIPQTGFSPHSAPRCTVFEDRETVQSQVHISFKKPRPGCSTPQEFHEYLKEEMFHSMLNNRLFKISRQEKPPFYVAQCSSEPLSSTIQTICVSASVAEGATPAAVEAILNELARVRLHGFSLRETKIARQQLMAEAETTYTQRDQSYSQDVCGEYVRHFLNGELVVGQDMEARLTKTMLPKITPAELKEFADSMSPHSSCVVKTVEHRKCTTETRLLDVLTTVSEMEAASSIEPWQEDDIPEHIMDASKVKPGSVTAQRDYPTLAATELTLSNGMRCCCKHTKLLEDQVLLTGFACGGLTEVPQGEFRSASLASVIAGELGVFGVRPAVASDILAGKRVEIKPAEGAFWRSFSGDQSPEDLETALQLVYKLFTSSVQPVTSELAAVMRMTRETIAAQIRDPMYTFSNHVRFYNYGRCYYFAPFTMREFRAVNAQVACTHFNLSFCNPEEYTVCLTGNIELEKVKPLLEKYLASIPTQSKPKKISPKEVTALPYQFPRAPVVKDVVVPMISPITQTQITFPVDIERKEAHKEAVWISICCRLLETRLMQLMRFKFGEVYTVSVSPFFGATAPSKDGVVSGDIALGFSCDPANSRRLVDLALREIKELQESGPTAADVVTVLTLEQRQHELHLEENSYEELVGGYQSRTSQVRPHVYE</sequence>
<keyword evidence="4" id="KW-0378">Hydrolase</keyword>
<evidence type="ECO:0000256" key="3">
    <source>
        <dbReference type="ARBA" id="ARBA00022723"/>
    </source>
</evidence>
<dbReference type="InterPro" id="IPR011765">
    <property type="entry name" value="Pept_M16_N"/>
</dbReference>
<dbReference type="InterPro" id="IPR011249">
    <property type="entry name" value="Metalloenz_LuxS/M16"/>
</dbReference>
<evidence type="ECO:0000256" key="2">
    <source>
        <dbReference type="ARBA" id="ARBA00022670"/>
    </source>
</evidence>
<comment type="similarity">
    <text evidence="1 7">Belongs to the peptidase M16 family.</text>
</comment>
<evidence type="ECO:0000259" key="8">
    <source>
        <dbReference type="Pfam" id="PF00675"/>
    </source>
</evidence>
<dbReference type="Pfam" id="PF00675">
    <property type="entry name" value="Peptidase_M16"/>
    <property type="match status" value="1"/>
</dbReference>
<dbReference type="PANTHER" id="PTHR43690:SF34">
    <property type="entry name" value="ZINC PROTEASE PQQL-LIKE"/>
    <property type="match status" value="1"/>
</dbReference>
<dbReference type="GO" id="GO:0006508">
    <property type="term" value="P:proteolysis"/>
    <property type="evidence" value="ECO:0007669"/>
    <property type="project" value="UniProtKB-KW"/>
</dbReference>
<keyword evidence="2" id="KW-0645">Protease</keyword>
<evidence type="ECO:0000256" key="7">
    <source>
        <dbReference type="RuleBase" id="RU004447"/>
    </source>
</evidence>
<proteinExistence type="inferred from homology"/>
<evidence type="ECO:0000259" key="9">
    <source>
        <dbReference type="Pfam" id="PF05193"/>
    </source>
</evidence>
<name>A0A7S1T4A9_9CHLO</name>
<dbReference type="GO" id="GO:0004222">
    <property type="term" value="F:metalloendopeptidase activity"/>
    <property type="evidence" value="ECO:0007669"/>
    <property type="project" value="InterPro"/>
</dbReference>
<dbReference type="AlphaFoldDB" id="A0A7S1T4A9"/>
<evidence type="ECO:0000256" key="6">
    <source>
        <dbReference type="ARBA" id="ARBA00023049"/>
    </source>
</evidence>
<evidence type="ECO:0000256" key="5">
    <source>
        <dbReference type="ARBA" id="ARBA00022833"/>
    </source>
</evidence>
<keyword evidence="6" id="KW-0482">Metalloprotease</keyword>
<evidence type="ECO:0000313" key="10">
    <source>
        <dbReference type="EMBL" id="CAD9218552.1"/>
    </source>
</evidence>
<dbReference type="EMBL" id="HBGG01038179">
    <property type="protein sequence ID" value="CAD9218552.1"/>
    <property type="molecule type" value="Transcribed_RNA"/>
</dbReference>
<organism evidence="10">
    <name type="scientific">Tetraselmis chuii</name>
    <dbReference type="NCBI Taxonomy" id="63592"/>
    <lineage>
        <taxon>Eukaryota</taxon>
        <taxon>Viridiplantae</taxon>
        <taxon>Chlorophyta</taxon>
        <taxon>core chlorophytes</taxon>
        <taxon>Chlorodendrophyceae</taxon>
        <taxon>Chlorodendrales</taxon>
        <taxon>Chlorodendraceae</taxon>
        <taxon>Tetraselmis</taxon>
    </lineage>
</organism>
<evidence type="ECO:0000256" key="1">
    <source>
        <dbReference type="ARBA" id="ARBA00007261"/>
    </source>
</evidence>
<dbReference type="InterPro" id="IPR050626">
    <property type="entry name" value="Peptidase_M16"/>
</dbReference>
<dbReference type="PANTHER" id="PTHR43690">
    <property type="entry name" value="NARDILYSIN"/>
    <property type="match status" value="1"/>
</dbReference>